<dbReference type="AlphaFoldDB" id="A0AAI9DDL7"/>
<dbReference type="NCBIfam" id="TIGR03071">
    <property type="entry name" value="couple_hipA"/>
    <property type="match status" value="1"/>
</dbReference>
<dbReference type="InterPro" id="IPR017508">
    <property type="entry name" value="HipA_N1"/>
</dbReference>
<evidence type="ECO:0000259" key="1">
    <source>
        <dbReference type="Pfam" id="PF13657"/>
    </source>
</evidence>
<comment type="caution">
    <text evidence="2">The sequence shown here is derived from an EMBL/GenBank/DDBJ whole genome shotgun (WGS) entry which is preliminary data.</text>
</comment>
<organism evidence="2">
    <name type="scientific">Providencia stuartii</name>
    <dbReference type="NCBI Taxonomy" id="588"/>
    <lineage>
        <taxon>Bacteria</taxon>
        <taxon>Pseudomonadati</taxon>
        <taxon>Pseudomonadota</taxon>
        <taxon>Gammaproteobacteria</taxon>
        <taxon>Enterobacterales</taxon>
        <taxon>Morganellaceae</taxon>
        <taxon>Providencia</taxon>
    </lineage>
</organism>
<reference evidence="2" key="1">
    <citation type="submission" date="2024-02" db="EMBL/GenBank/DDBJ databases">
        <authorList>
            <consortium name="Clinical and Environmental Microbiology Branch: Whole genome sequencing antimicrobial resistance pathogens in the healthcare setting"/>
        </authorList>
    </citation>
    <scope>NUCLEOTIDE SEQUENCE</scope>
    <source>
        <strain evidence="2">2021GO-0154</strain>
    </source>
</reference>
<protein>
    <submittedName>
        <fullName evidence="2">HipA N-terminal domain-containing protein</fullName>
    </submittedName>
</protein>
<name>A0AAI9DDL7_PROST</name>
<dbReference type="EMBL" id="ABMABF030000010">
    <property type="protein sequence ID" value="EMJ5135287.1"/>
    <property type="molecule type" value="Genomic_DNA"/>
</dbReference>
<accession>A0AAI9DDL7</accession>
<gene>
    <name evidence="2" type="ORF">RG298_003039</name>
</gene>
<sequence length="103" mass="11850">MYRRVVVYLYNQPVATLIQDNGEYLFYYHDGYIGPPLSLSLPLNIGILRSSTLPPFFASLAPEGWLRHRYSQIQKRDEKDLLGMLIENGENLIGAVHLRAEEI</sequence>
<evidence type="ECO:0000313" key="2">
    <source>
        <dbReference type="EMBL" id="EMJ5135287.1"/>
    </source>
</evidence>
<feature type="domain" description="HipA N-terminal subdomain 1" evidence="1">
    <location>
        <begin position="7"/>
        <end position="98"/>
    </location>
</feature>
<proteinExistence type="predicted"/>
<dbReference type="Pfam" id="PF13657">
    <property type="entry name" value="Couple_hipA"/>
    <property type="match status" value="1"/>
</dbReference>